<accession>A0ABU3NL28</accession>
<dbReference type="Pfam" id="PF11211">
    <property type="entry name" value="DUF2997"/>
    <property type="match status" value="1"/>
</dbReference>
<protein>
    <submittedName>
        <fullName evidence="2">DUF2997 domain-containing protein</fullName>
    </submittedName>
</protein>
<evidence type="ECO:0000256" key="1">
    <source>
        <dbReference type="SAM" id="MobiDB-lite"/>
    </source>
</evidence>
<keyword evidence="3" id="KW-1185">Reference proteome</keyword>
<feature type="region of interest" description="Disordered" evidence="1">
    <location>
        <begin position="50"/>
        <end position="73"/>
    </location>
</feature>
<evidence type="ECO:0000313" key="3">
    <source>
        <dbReference type="Proteomes" id="UP001254165"/>
    </source>
</evidence>
<comment type="caution">
    <text evidence="2">The sequence shown here is derived from an EMBL/GenBank/DDBJ whole genome shotgun (WGS) entry which is preliminary data.</text>
</comment>
<dbReference type="RefSeq" id="WP_315624192.1">
    <property type="nucleotide sequence ID" value="NZ_JAUHMF010000001.1"/>
</dbReference>
<reference evidence="2 3" key="1">
    <citation type="submission" date="2023-07" db="EMBL/GenBank/DDBJ databases">
        <title>Novel species of Thermanaerothrix with wide hydrolytic capabilities.</title>
        <authorList>
            <person name="Zayulina K.S."/>
            <person name="Podosokorskaya O.A."/>
            <person name="Elcheninov A.G."/>
        </authorList>
    </citation>
    <scope>NUCLEOTIDE SEQUENCE [LARGE SCALE GENOMIC DNA]</scope>
    <source>
        <strain evidence="2 3">4228-RoL</strain>
    </source>
</reference>
<dbReference type="InterPro" id="IPR021375">
    <property type="entry name" value="DUF2997"/>
</dbReference>
<dbReference type="EMBL" id="JAUHMF010000001">
    <property type="protein sequence ID" value="MDT8897532.1"/>
    <property type="molecule type" value="Genomic_DNA"/>
</dbReference>
<gene>
    <name evidence="2" type="ORF">QYE77_04570</name>
</gene>
<sequence length="73" mass="7867">MKIEEIEVTIDPQGRVLVHVRGVKGEACLSLTAALEEALGGKIIQREMTAEAHETPASGVQEVDRVEVGNTKK</sequence>
<dbReference type="Proteomes" id="UP001254165">
    <property type="component" value="Unassembled WGS sequence"/>
</dbReference>
<name>A0ABU3NL28_9CHLR</name>
<proteinExistence type="predicted"/>
<organism evidence="2 3">
    <name type="scientific">Thermanaerothrix solaris</name>
    <dbReference type="NCBI Taxonomy" id="3058434"/>
    <lineage>
        <taxon>Bacteria</taxon>
        <taxon>Bacillati</taxon>
        <taxon>Chloroflexota</taxon>
        <taxon>Anaerolineae</taxon>
        <taxon>Anaerolineales</taxon>
        <taxon>Anaerolineaceae</taxon>
        <taxon>Thermanaerothrix</taxon>
    </lineage>
</organism>
<evidence type="ECO:0000313" key="2">
    <source>
        <dbReference type="EMBL" id="MDT8897532.1"/>
    </source>
</evidence>